<protein>
    <submittedName>
        <fullName evidence="2">Uncharacterized protein</fullName>
    </submittedName>
</protein>
<organism evidence="2 3">
    <name type="scientific">Paeniglutamicibacter sulfureus</name>
    <dbReference type="NCBI Taxonomy" id="43666"/>
    <lineage>
        <taxon>Bacteria</taxon>
        <taxon>Bacillati</taxon>
        <taxon>Actinomycetota</taxon>
        <taxon>Actinomycetes</taxon>
        <taxon>Micrococcales</taxon>
        <taxon>Micrococcaceae</taxon>
        <taxon>Paeniglutamicibacter</taxon>
    </lineage>
</organism>
<dbReference type="Proteomes" id="UP001183817">
    <property type="component" value="Unassembled WGS sequence"/>
</dbReference>
<feature type="region of interest" description="Disordered" evidence="1">
    <location>
        <begin position="1"/>
        <end position="62"/>
    </location>
</feature>
<comment type="caution">
    <text evidence="2">The sequence shown here is derived from an EMBL/GenBank/DDBJ whole genome shotgun (WGS) entry which is preliminary data.</text>
</comment>
<feature type="compositionally biased region" description="Basic and acidic residues" evidence="1">
    <location>
        <begin position="32"/>
        <end position="43"/>
    </location>
</feature>
<gene>
    <name evidence="2" type="ORF">J2S64_001284</name>
</gene>
<dbReference type="RefSeq" id="WP_310289157.1">
    <property type="nucleotide sequence ID" value="NZ_BAAAWO010000001.1"/>
</dbReference>
<evidence type="ECO:0000313" key="2">
    <source>
        <dbReference type="EMBL" id="MDR7357593.1"/>
    </source>
</evidence>
<reference evidence="2 3" key="1">
    <citation type="submission" date="2023-07" db="EMBL/GenBank/DDBJ databases">
        <title>Sequencing the genomes of 1000 actinobacteria strains.</title>
        <authorList>
            <person name="Klenk H.-P."/>
        </authorList>
    </citation>
    <scope>NUCLEOTIDE SEQUENCE [LARGE SCALE GENOMIC DNA]</scope>
    <source>
        <strain evidence="2 3">DSM 20167</strain>
    </source>
</reference>
<evidence type="ECO:0000313" key="3">
    <source>
        <dbReference type="Proteomes" id="UP001183817"/>
    </source>
</evidence>
<sequence>MPGTASWAFPTPGTVNPNDFPHRSVQRPHASARHEGATGRADQEGSQVDESEQGIRSRSGQHVPWRYLLGSRRTSSPNATIRLVPGENLEVIESILDDIRADLDLRLTGHSRVKLLKNLGVASSSETPLNFFTRTPVKGYPDTGQSLSKTLAVTS</sequence>
<keyword evidence="3" id="KW-1185">Reference proteome</keyword>
<proteinExistence type="predicted"/>
<name>A0ABU2BG30_9MICC</name>
<evidence type="ECO:0000256" key="1">
    <source>
        <dbReference type="SAM" id="MobiDB-lite"/>
    </source>
</evidence>
<accession>A0ABU2BG30</accession>
<dbReference type="EMBL" id="JAVDYI010000001">
    <property type="protein sequence ID" value="MDR7357593.1"/>
    <property type="molecule type" value="Genomic_DNA"/>
</dbReference>